<dbReference type="InterPro" id="IPR011004">
    <property type="entry name" value="Trimer_LpxA-like_sf"/>
</dbReference>
<keyword evidence="2" id="KW-1133">Transmembrane helix</keyword>
<evidence type="ECO:0000259" key="3">
    <source>
        <dbReference type="PROSITE" id="PS50075"/>
    </source>
</evidence>
<dbReference type="Gene3D" id="3.30.300.30">
    <property type="match status" value="1"/>
</dbReference>
<dbReference type="Gene3D" id="3.40.50.12780">
    <property type="entry name" value="N-terminal domain of ligase-like"/>
    <property type="match status" value="2"/>
</dbReference>
<dbReference type="InterPro" id="IPR000873">
    <property type="entry name" value="AMP-dep_synth/lig_dom"/>
</dbReference>
<dbReference type="InterPro" id="IPR036736">
    <property type="entry name" value="ACP-like_sf"/>
</dbReference>
<accession>A0A9N8E231</accession>
<dbReference type="SUPFAM" id="SSF47336">
    <property type="entry name" value="ACP-like"/>
    <property type="match status" value="1"/>
</dbReference>
<feature type="transmembrane region" description="Helical" evidence="2">
    <location>
        <begin position="578"/>
        <end position="601"/>
    </location>
</feature>
<keyword evidence="5" id="KW-1185">Reference proteome</keyword>
<dbReference type="Gene3D" id="1.10.1200.10">
    <property type="entry name" value="ACP-like"/>
    <property type="match status" value="1"/>
</dbReference>
<dbReference type="PROSITE" id="PS00455">
    <property type="entry name" value="AMP_BINDING"/>
    <property type="match status" value="1"/>
</dbReference>
<keyword evidence="2" id="KW-0472">Membrane</keyword>
<name>A0A9N8E231_9STRA</name>
<feature type="domain" description="Carrier" evidence="3">
    <location>
        <begin position="474"/>
        <end position="548"/>
    </location>
</feature>
<dbReference type="OrthoDB" id="199633at2759"/>
<dbReference type="SUPFAM" id="SSF56801">
    <property type="entry name" value="Acetyl-CoA synthetase-like"/>
    <property type="match status" value="1"/>
</dbReference>
<comment type="caution">
    <text evidence="4">The sequence shown here is derived from an EMBL/GenBank/DDBJ whole genome shotgun (WGS) entry which is preliminary data.</text>
</comment>
<dbReference type="PANTHER" id="PTHR22754:SF32">
    <property type="entry name" value="DISCO-INTERACTING PROTEIN 2"/>
    <property type="match status" value="1"/>
</dbReference>
<dbReference type="SUPFAM" id="SSF51161">
    <property type="entry name" value="Trimeric LpxA-like enzymes"/>
    <property type="match status" value="1"/>
</dbReference>
<evidence type="ECO:0000256" key="2">
    <source>
        <dbReference type="SAM" id="Phobius"/>
    </source>
</evidence>
<feature type="transmembrane region" description="Helical" evidence="2">
    <location>
        <begin position="854"/>
        <end position="875"/>
    </location>
</feature>
<dbReference type="InterPro" id="IPR045851">
    <property type="entry name" value="AMP-bd_C_sf"/>
</dbReference>
<proteinExistence type="predicted"/>
<dbReference type="AlphaFoldDB" id="A0A9N8E231"/>
<evidence type="ECO:0000256" key="1">
    <source>
        <dbReference type="SAM" id="MobiDB-lite"/>
    </source>
</evidence>
<protein>
    <recommendedName>
        <fullName evidence="3">Carrier domain-containing protein</fullName>
    </recommendedName>
</protein>
<organism evidence="4 5">
    <name type="scientific">Seminavis robusta</name>
    <dbReference type="NCBI Taxonomy" id="568900"/>
    <lineage>
        <taxon>Eukaryota</taxon>
        <taxon>Sar</taxon>
        <taxon>Stramenopiles</taxon>
        <taxon>Ochrophyta</taxon>
        <taxon>Bacillariophyta</taxon>
        <taxon>Bacillariophyceae</taxon>
        <taxon>Bacillariophycidae</taxon>
        <taxon>Naviculales</taxon>
        <taxon>Naviculaceae</taxon>
        <taxon>Seminavis</taxon>
    </lineage>
</organism>
<keyword evidence="2" id="KW-0812">Transmembrane</keyword>
<feature type="transmembrane region" description="Helical" evidence="2">
    <location>
        <begin position="79"/>
        <end position="97"/>
    </location>
</feature>
<evidence type="ECO:0000313" key="4">
    <source>
        <dbReference type="EMBL" id="CAB9513092.1"/>
    </source>
</evidence>
<feature type="transmembrane region" description="Helical" evidence="2">
    <location>
        <begin position="1029"/>
        <end position="1051"/>
    </location>
</feature>
<dbReference type="Gene3D" id="2.160.10.10">
    <property type="entry name" value="Hexapeptide repeat proteins"/>
    <property type="match status" value="1"/>
</dbReference>
<dbReference type="PANTHER" id="PTHR22754">
    <property type="entry name" value="DISCO-INTERACTING PROTEIN 2 DIP2 -RELATED"/>
    <property type="match status" value="1"/>
</dbReference>
<dbReference type="Pfam" id="PF00501">
    <property type="entry name" value="AMP-binding"/>
    <property type="match status" value="2"/>
</dbReference>
<dbReference type="InterPro" id="IPR042099">
    <property type="entry name" value="ANL_N_sf"/>
</dbReference>
<feature type="transmembrane region" description="Helical" evidence="2">
    <location>
        <begin position="1063"/>
        <end position="1086"/>
    </location>
</feature>
<dbReference type="EMBL" id="CAICTM010000570">
    <property type="protein sequence ID" value="CAB9513092.1"/>
    <property type="molecule type" value="Genomic_DNA"/>
</dbReference>
<feature type="transmembrane region" description="Helical" evidence="2">
    <location>
        <begin position="621"/>
        <end position="648"/>
    </location>
</feature>
<dbReference type="InterPro" id="IPR009081">
    <property type="entry name" value="PP-bd_ACP"/>
</dbReference>
<feature type="transmembrane region" description="Helical" evidence="2">
    <location>
        <begin position="821"/>
        <end position="842"/>
    </location>
</feature>
<feature type="transmembrane region" description="Helical" evidence="2">
    <location>
        <begin position="1106"/>
        <end position="1127"/>
    </location>
</feature>
<evidence type="ECO:0000313" key="5">
    <source>
        <dbReference type="Proteomes" id="UP001153069"/>
    </source>
</evidence>
<dbReference type="PROSITE" id="PS50075">
    <property type="entry name" value="CARRIER"/>
    <property type="match status" value="1"/>
</dbReference>
<sequence length="1245" mass="139062">MASTIKPNSPVHHSMKSYSTILEALSHHAKKTPDQVVFTWVDIKCVEQNKMTFKQVEDRSNAVAARLLKLGCEKGDRVMIAYPFGLEFLAGMLVILYKTGVKWIGTDKLTTKKRNFSSKPKGYETFMGEPEDICFIQYTSGSTGRPKGVMISHKNLAENCIAISAMSVHGTVAGFMTTLYAGTSLVMASPLDFVVNPLLWTDMVEHYQANLTCAPNFAYALLLKRLEQANRKANWSCVKRAMFGGEPAQSHVVEAAAKTLSIKPEHVYNIYGLAESVVFLTGGSAYPDSEGLVCCGEIDSPTLKLRIVEDGNEVVDGQVGSIWAQSPRVAAGYYGQSELTTTTFSNALPKYDGTWLDTGDLGKIVDGQLYVTGRVKDVIIINGKNYYPTDVELSIDDIFGDVIRPGRTPLPKRASFLENTFSNLGIASSEFYLSEGTQREITRRSMSSVDFKSMRKMIDTIDEPELFEEHESESTDDHFLSKFNHFISSIFGSEVDTLKTWAENGLSSLKSAELRNKVEEEFQVTLPANFEQLYPTPSALSIFLEASKGQSFPKHDVGYREFEWNTSRSKCSKPVLSMLQGLASIVIFLLLLVSLAPSYVLGTWVFDHCGSATGSECRGPVFWILLPMAFPMFILSFSLVVVFCKYVVIGTYQPRQFEILSWAYLHWWFMDRLMEVWESLAGHFFVETRYIWIFYWLLGADLAWSAKIESYIREFDLVKVGRNATIGHPLKCRKFSQSNEECPKMKFRPIVVGNNCKISGMVSPGAIIGDGSKVEKLTVVEEGADLPNDVLAKGIPAYSSGTHHYSELIQKEETALGAFKIVWTLIEAYHFFALSFLVHTFLNQILPSWRYATILHWILLVPTSSFLALLTSMALKWLLIGKRDPSDDYDGSLYRRATNWACDFHFRVACWTLTPFFGQSRLWNAVLFLHGLDVDMESGLSNPYLIFYPSKVDFVKIRKSFVATISLDFGKKGDSKIEIINSSVGYNVTLHAGVKIMRSAIPPRSNVSDSVYDLNQSGETWKPALIMDLFLPEVVQVLLNLVIFASLIPAYEIGLAATRSSSVSVSITTCGIVAAFVLQLFLWILLSRVVEKALLILPRYAQQSFFGVYINHVWIFGVGNWLVFLLYGTPMFAYYARMMGATVEGELWYFGNALYEYECLHFKGITVVDSAHVSGHYIDRNGLTIDDTYVSGLLHPGCYASAGSVVSAAEHGPWKVFLRSDMSAKDSTNLPSDSTSNNVDASDLV</sequence>
<gene>
    <name evidence="4" type="ORF">SEMRO_571_G168620.1</name>
</gene>
<feature type="region of interest" description="Disordered" evidence="1">
    <location>
        <begin position="1226"/>
        <end position="1245"/>
    </location>
</feature>
<dbReference type="InterPro" id="IPR020845">
    <property type="entry name" value="AMP-binding_CS"/>
</dbReference>
<dbReference type="Proteomes" id="UP001153069">
    <property type="component" value="Unassembled WGS sequence"/>
</dbReference>
<reference evidence="4" key="1">
    <citation type="submission" date="2020-06" db="EMBL/GenBank/DDBJ databases">
        <authorList>
            <consortium name="Plant Systems Biology data submission"/>
        </authorList>
    </citation>
    <scope>NUCLEOTIDE SEQUENCE</scope>
    <source>
        <strain evidence="4">D6</strain>
    </source>
</reference>